<reference evidence="5 6" key="1">
    <citation type="submission" date="2019-01" db="EMBL/GenBank/DDBJ databases">
        <title>Egibacter rhizosphaerae EGI 80759T.</title>
        <authorList>
            <person name="Chen D.-D."/>
            <person name="Tian Y."/>
            <person name="Jiao J.-Y."/>
            <person name="Zhang X.-T."/>
            <person name="Zhang Y.-G."/>
            <person name="Zhang Y."/>
            <person name="Xiao M."/>
            <person name="Shu W.-S."/>
            <person name="Li W.-J."/>
        </authorList>
    </citation>
    <scope>NUCLEOTIDE SEQUENCE [LARGE SCALE GENOMIC DNA]</scope>
    <source>
        <strain evidence="5 6">EGI 80759</strain>
    </source>
</reference>
<keyword evidence="6" id="KW-1185">Reference proteome</keyword>
<dbReference type="EMBL" id="CP036402">
    <property type="protein sequence ID" value="QBI20898.1"/>
    <property type="molecule type" value="Genomic_DNA"/>
</dbReference>
<dbReference type="InterPro" id="IPR046335">
    <property type="entry name" value="LacI/GalR-like_sensor"/>
</dbReference>
<evidence type="ECO:0000313" key="5">
    <source>
        <dbReference type="EMBL" id="QBI20898.1"/>
    </source>
</evidence>
<keyword evidence="2" id="KW-0238">DNA-binding</keyword>
<evidence type="ECO:0000313" key="6">
    <source>
        <dbReference type="Proteomes" id="UP000291469"/>
    </source>
</evidence>
<dbReference type="Pfam" id="PF00356">
    <property type="entry name" value="LacI"/>
    <property type="match status" value="1"/>
</dbReference>
<dbReference type="SUPFAM" id="SSF53822">
    <property type="entry name" value="Periplasmic binding protein-like I"/>
    <property type="match status" value="1"/>
</dbReference>
<protein>
    <submittedName>
        <fullName evidence="5">LacI family transcriptional regulator</fullName>
    </submittedName>
</protein>
<feature type="domain" description="HTH lacI-type" evidence="4">
    <location>
        <begin position="14"/>
        <end position="70"/>
    </location>
</feature>
<organism evidence="5 6">
    <name type="scientific">Egibacter rhizosphaerae</name>
    <dbReference type="NCBI Taxonomy" id="1670831"/>
    <lineage>
        <taxon>Bacteria</taxon>
        <taxon>Bacillati</taxon>
        <taxon>Actinomycetota</taxon>
        <taxon>Nitriliruptoria</taxon>
        <taxon>Egibacterales</taxon>
        <taxon>Egibacteraceae</taxon>
        <taxon>Egibacter</taxon>
    </lineage>
</organism>
<dbReference type="PANTHER" id="PTHR30146:SF138">
    <property type="entry name" value="TRANSCRIPTIONAL REGULATORY PROTEIN"/>
    <property type="match status" value="1"/>
</dbReference>
<evidence type="ECO:0000259" key="4">
    <source>
        <dbReference type="PROSITE" id="PS50932"/>
    </source>
</evidence>
<proteinExistence type="predicted"/>
<dbReference type="Proteomes" id="UP000291469">
    <property type="component" value="Chromosome"/>
</dbReference>
<dbReference type="SMART" id="SM00354">
    <property type="entry name" value="HTH_LACI"/>
    <property type="match status" value="1"/>
</dbReference>
<keyword evidence="1" id="KW-0805">Transcription regulation</keyword>
<dbReference type="PANTHER" id="PTHR30146">
    <property type="entry name" value="LACI-RELATED TRANSCRIPTIONAL REPRESSOR"/>
    <property type="match status" value="1"/>
</dbReference>
<keyword evidence="3" id="KW-0804">Transcription</keyword>
<dbReference type="Pfam" id="PF13377">
    <property type="entry name" value="Peripla_BP_3"/>
    <property type="match status" value="1"/>
</dbReference>
<dbReference type="SUPFAM" id="SSF47413">
    <property type="entry name" value="lambda repressor-like DNA-binding domains"/>
    <property type="match status" value="1"/>
</dbReference>
<dbReference type="InterPro" id="IPR028082">
    <property type="entry name" value="Peripla_BP_I"/>
</dbReference>
<sequence length="345" mass="37492">MDGSEATHRDNVPVTLHDVAREAQVHVSTVSRALDPSKSSLVSDRTRERVAAAAESLGYRRHLVASGLRRGRTFTVGVVVPDIANPIYAPVVRGIAHTLDDEGYMPVVADTEDDDERFAQVINHLLSRRIDALITTAARERDEPRLRSLWASGTPVILAVRTLSGSGLPSVDSNDEAGAAMAARHLWDRGHRVVAQLRGPHDVEPFSARGRGFVEEAERLGFELRTIDEEAARPTIEDGEHVADRLLTAHPDVTAVFAQNDLLALGLLMSLRRLGRNCPDDLAIVGYNDAMFAAHSDPPLTTVRLPTYEVGRHAGATAVACIDRPHTPPPRRSVTPELIVRASTG</sequence>
<evidence type="ECO:0000256" key="2">
    <source>
        <dbReference type="ARBA" id="ARBA00023125"/>
    </source>
</evidence>
<name>A0A411YI07_9ACTN</name>
<evidence type="ECO:0000256" key="1">
    <source>
        <dbReference type="ARBA" id="ARBA00023015"/>
    </source>
</evidence>
<dbReference type="AlphaFoldDB" id="A0A411YI07"/>
<dbReference type="Gene3D" id="1.10.260.40">
    <property type="entry name" value="lambda repressor-like DNA-binding domains"/>
    <property type="match status" value="1"/>
</dbReference>
<gene>
    <name evidence="5" type="ORF">ER308_15830</name>
</gene>
<evidence type="ECO:0000256" key="3">
    <source>
        <dbReference type="ARBA" id="ARBA00023163"/>
    </source>
</evidence>
<dbReference type="KEGG" id="erz:ER308_15830"/>
<accession>A0A411YI07</accession>
<dbReference type="RefSeq" id="WP_131155891.1">
    <property type="nucleotide sequence ID" value="NZ_CP036402.1"/>
</dbReference>
<dbReference type="InterPro" id="IPR010982">
    <property type="entry name" value="Lambda_DNA-bd_dom_sf"/>
</dbReference>
<dbReference type="CDD" id="cd01392">
    <property type="entry name" value="HTH_LacI"/>
    <property type="match status" value="1"/>
</dbReference>
<dbReference type="Gene3D" id="3.40.50.2300">
    <property type="match status" value="2"/>
</dbReference>
<dbReference type="OrthoDB" id="9785139at2"/>
<dbReference type="PROSITE" id="PS50932">
    <property type="entry name" value="HTH_LACI_2"/>
    <property type="match status" value="1"/>
</dbReference>
<dbReference type="InterPro" id="IPR000843">
    <property type="entry name" value="HTH_LacI"/>
</dbReference>
<dbReference type="GO" id="GO:0003700">
    <property type="term" value="F:DNA-binding transcription factor activity"/>
    <property type="evidence" value="ECO:0007669"/>
    <property type="project" value="TreeGrafter"/>
</dbReference>
<dbReference type="GO" id="GO:0000976">
    <property type="term" value="F:transcription cis-regulatory region binding"/>
    <property type="evidence" value="ECO:0007669"/>
    <property type="project" value="TreeGrafter"/>
</dbReference>